<dbReference type="FunFam" id="3.40.50.980:FF:000001">
    <property type="entry name" value="Non-ribosomal peptide synthetase"/>
    <property type="match status" value="2"/>
</dbReference>
<evidence type="ECO:0000256" key="9">
    <source>
        <dbReference type="SAM" id="Coils"/>
    </source>
</evidence>
<keyword evidence="8" id="KW-0511">Multifunctional enzyme</keyword>
<dbReference type="GO" id="GO:0044550">
    <property type="term" value="P:secondary metabolite biosynthetic process"/>
    <property type="evidence" value="ECO:0007669"/>
    <property type="project" value="UniProtKB-ARBA"/>
</dbReference>
<keyword evidence="6" id="KW-0677">Repeat</keyword>
<dbReference type="PROSITE" id="PS50075">
    <property type="entry name" value="CARRIER"/>
    <property type="match status" value="2"/>
</dbReference>
<dbReference type="InterPro" id="IPR010071">
    <property type="entry name" value="AA_adenyl_dom"/>
</dbReference>
<dbReference type="Gene3D" id="3.30.559.10">
    <property type="entry name" value="Chloramphenicol acetyltransferase-like domain"/>
    <property type="match status" value="2"/>
</dbReference>
<dbReference type="GO" id="GO:0017000">
    <property type="term" value="P:antibiotic biosynthetic process"/>
    <property type="evidence" value="ECO:0007669"/>
    <property type="project" value="UniProtKB-KW"/>
</dbReference>
<dbReference type="RefSeq" id="WP_083041416.1">
    <property type="nucleotide sequence ID" value="NZ_CP020557.1"/>
</dbReference>
<dbReference type="InterPro" id="IPR001242">
    <property type="entry name" value="Condensation_dom"/>
</dbReference>
<dbReference type="PANTHER" id="PTHR45527">
    <property type="entry name" value="NONRIBOSOMAL PEPTIDE SYNTHETASE"/>
    <property type="match status" value="1"/>
</dbReference>
<dbReference type="CDD" id="cd19534">
    <property type="entry name" value="E_NRPS"/>
    <property type="match status" value="1"/>
</dbReference>
<dbReference type="InterPro" id="IPR036736">
    <property type="entry name" value="ACP-like_sf"/>
</dbReference>
<dbReference type="FunFam" id="2.30.38.10:FF:000001">
    <property type="entry name" value="Non-ribosomal peptide synthetase PvdI"/>
    <property type="match status" value="2"/>
</dbReference>
<comment type="cofactor">
    <cofactor evidence="1">
        <name>pantetheine 4'-phosphate</name>
        <dbReference type="ChEBI" id="CHEBI:47942"/>
    </cofactor>
</comment>
<dbReference type="InterPro" id="IPR006162">
    <property type="entry name" value="Ppantetheine_attach_site"/>
</dbReference>
<dbReference type="FunFam" id="3.30.300.30:FF:000010">
    <property type="entry name" value="Enterobactin synthetase component F"/>
    <property type="match status" value="2"/>
</dbReference>
<dbReference type="Gene3D" id="1.10.287.490">
    <property type="entry name" value="Helix hairpin bin"/>
    <property type="match status" value="1"/>
</dbReference>
<dbReference type="InterPro" id="IPR029058">
    <property type="entry name" value="AB_hydrolase_fold"/>
</dbReference>
<dbReference type="EMBL" id="CP020557">
    <property type="protein sequence ID" value="ARF70207.1"/>
    <property type="molecule type" value="Genomic_DNA"/>
</dbReference>
<proteinExistence type="inferred from homology"/>
<dbReference type="GO" id="GO:0005737">
    <property type="term" value="C:cytoplasm"/>
    <property type="evidence" value="ECO:0007669"/>
    <property type="project" value="TreeGrafter"/>
</dbReference>
<dbReference type="Gene3D" id="3.30.300.30">
    <property type="match status" value="2"/>
</dbReference>
<keyword evidence="5" id="KW-0436">Ligase</keyword>
<dbReference type="GO" id="GO:0043041">
    <property type="term" value="P:amino acid activation for nonribosomal peptide biosynthetic process"/>
    <property type="evidence" value="ECO:0007669"/>
    <property type="project" value="TreeGrafter"/>
</dbReference>
<dbReference type="FunFam" id="3.40.50.980:FF:000002">
    <property type="entry name" value="Enterobactin synthetase component F"/>
    <property type="match status" value="1"/>
</dbReference>
<dbReference type="Pfam" id="PF00550">
    <property type="entry name" value="PP-binding"/>
    <property type="match status" value="2"/>
</dbReference>
<evidence type="ECO:0000256" key="3">
    <source>
        <dbReference type="ARBA" id="ARBA00022450"/>
    </source>
</evidence>
<evidence type="ECO:0000256" key="2">
    <source>
        <dbReference type="ARBA" id="ARBA00006432"/>
    </source>
</evidence>
<dbReference type="PANTHER" id="PTHR45527:SF1">
    <property type="entry name" value="FATTY ACID SYNTHASE"/>
    <property type="match status" value="1"/>
</dbReference>
<dbReference type="SUPFAM" id="SSF47336">
    <property type="entry name" value="ACP-like"/>
    <property type="match status" value="2"/>
</dbReference>
<dbReference type="Pfam" id="PF00975">
    <property type="entry name" value="Thioesterase"/>
    <property type="match status" value="1"/>
</dbReference>
<dbReference type="InterPro" id="IPR009081">
    <property type="entry name" value="PP-bd_ACP"/>
</dbReference>
<sequence length="2602" mass="297847">MSEFKQQELFWSRMFDAEDRLVTLPSFKISEPEHDSLDKENEYIYRPLRSDISQRIMTMTNKSPMAIYLVLLVGIECLLYKYTGEDSIILGVPTIEEETDEDLRLNQVLLLKQKWNTESTFKSIFNEMKHTLGEALSNQHIPFDKMTGNLKLNYDSNHLPMINTIVSLNEIQPVHFKDTVVTDTLFQFDLENGTINVKLAYNQRVYDKAFMIQVIEHLNHIFSILLYQPELKISQLDILPDTERNSFLVEFNKTVSEYPADKTVYQLFEAQSERTPDQAAVIHEDGQLTYQQLNERANGLARTLRTKGVQADQLVAIISRHSTELITGILAVLKAGGAYVPIDPEYPEERIQYMLKDSKAEVVLTQRDIRQHLIYEGTIVLLDEESSYHEDCSNLEPASTSDNLAYVIYTSGSTGKPKGVLIEHRGLINYIWWASEVYVKGEKANFPLYSPISFDLTVTSVFTPLITGGTVIVYGGEDKMALLSAIMQDSRINIIKLTPAHLHVLKEMDLANGSTIRKMIVGGENLSTRLAQSIYEQFANGLELFNEYGPTETVVGCMIYRYDPKQDRRESVPIGKPAANTNIYVLDQHMKPVPAGIPGEMYISGAGVARGYLNRSELTTERFVNNPFVPGTKMYRTGDLARWLPDGNMEYIGRVDHQVKIRGYRIETGEVESALIQLPSIQDAVVVAKENSNGETCLCAYYTADDFLTVSDIRKELSRKIPSYMIPAYLIPLKAMPLTSNGKLDRNALPSPEGNVQSGMKYAAPVTKLEKILVSVWETVLGVKRVGVLDNFFELGGDSIKSIQVTSRLYQAGYKFEIKYLFKYPTISGLVPYIEPVSRIAEQGEIKGDALLTPIQHWFFDQNMPDLHHYNQAVMLYWKQGLNESWLREIMEKICRHHDALRMVFVQTEHGYQARNRGLNEGELFSLEVVSLHEEQHITQAIEQKSNEIQRSIHLAKGPLIKLGLFQCEEGDHLLIVIHHLVIDGVSWRILLEDMAIAYEQLLKGESIQLPKKTDSYLLWAEQLSQYAANTEFTEKNQYWLGHEAGLTYTLPKDFTEEDRGITKDKKTITVQWSTHETEQLLKKANRAFNTEMNDLLLTGLGTAIHHWTGYEKILIHLEGHGREPILSNIDITRTVGWFTNQYPVPIRIEPGQDLSYWIKSVKESLRKIPQKGMGYGILKYLSHHKRDAELTGYPEISFNYLGQFDQDFQNRRFELSPYSSGKIASENHPVPYVLDINGMISNGQLSLAISYSRKQYRKETIEKLAGLLKTGLSQVIKHCISQEKVQLTPSDISLKEVTIEELDQFVKLTRHLGEIENIYPLTPMQKGMLFHSLIDTDSEAYFEQAEFELKGPLNIDSFIKSLEQLTERYDILRTNFYAEWKDEPLQIIFRNKKMETLVEDIRSLNGQQQNEFIDSFKINDKARGFDLTRDALMRVSILRTEDARFRFIWSFHHILMDGWCLPLITKEVFETYYAILEQRRPERASITPYSQYIEWLDKQDQEKASAYWRDYLVGYEEQTVVLQAKPLLKAKGYKKERLVCHLGKQLTEEIKLAASQNQVTLNTWVQTAWGLLLQRYNNSRDVVFGSVVSGRPAEIPGVEKMVGLFINTIPVRIQCPDEMTTAQLLKMNQDRALASRQFDMYPLYETQAQSKQKQSLISHIMVFENYPVEKQMGDVNHDDTALEILQFKMEEHTHYDFSLNVMPDEEMDIHFVYNANVYDRPGVERIREDLVHILSQMVNNPERSVKELDMLAVNERKVILKQFNDTRSEYPMEKTIHQLFEEQTERSPDQIAVIFEKEKLTYRQLNERANRLARTLREAEVRSDQLVGLMADRSLEMVIGVLAILKAGGAYVPISPDYPEEHIRYMLEDSETNLLLVQHHLQGRVAFAGKMMNLNDPEIYGEDGSNLEPISGPKSLAYVIYTSGSTGKPKGVMVEHHSVVNRLWWMQENYPVYETDTILQKTTFTFDVSVWELFWWSIAGSKVCLLTAGGEKDPKHIVETIAEQGITTMHFVPAMLHAFLDYVEQLSNGERKEKLGTLRQVFASGEALPPQHVARFHRLITPVNQVKLINLYGPTEATVDVSYFDCQADREYDVIPIGKPISNIQIYMVGNESEQLQPVGVAGELCISGVGLARGYLNRPELTAEKFVDNPFVPGEKMYRTGDLARWLPDGNIKYLGRIDNQVKIRGYRIELGEVESALLDMESVQEAVVTAWGEDGSKQLCAYLVGDPSIETIQFRQQLLRRFPEYMIPAYFVRLEELPLTLNGKIYREALPAPEGRMKSGTEYTAPRTSIEKQLSEIWKEVLANPNLGIHDNFFEAGGHSLKVLQLINKINAVVGTNIQYPVVYQAPTIEKMAYAIQAATLESKTDNPFIKLNQNGSVNLFCFPPLIGYGLVYNEMANRLDGDCIVYATDFLKEPSSYEQMIDQYAEYMIRIQNQGPYLLLGYSSGSNLAFEVTKALEQKGCTVSDIIMLDSRIRDSVAPLTSEDIEETIQLNMEIIPDYYKEILTIPSIQEKMKSFLTYQNQLINSGVIKANIHHFICDDLTERGWSQATMQNYREYELIGTHIQILDPEYIEDNVQKLRSIIKEIIKLHQNELTPVK</sequence>
<organism evidence="11 12">
    <name type="scientific">Paenibacillus larvae subsp. pulvifaciens</name>
    <dbReference type="NCBI Taxonomy" id="1477"/>
    <lineage>
        <taxon>Bacteria</taxon>
        <taxon>Bacillati</taxon>
        <taxon>Bacillota</taxon>
        <taxon>Bacilli</taxon>
        <taxon>Bacillales</taxon>
        <taxon>Paenibacillaceae</taxon>
        <taxon>Paenibacillus</taxon>
    </lineage>
</organism>
<dbReference type="SUPFAM" id="SSF52777">
    <property type="entry name" value="CoA-dependent acyltransferases"/>
    <property type="match status" value="5"/>
</dbReference>
<dbReference type="InterPro" id="IPR020845">
    <property type="entry name" value="AMP-binding_CS"/>
</dbReference>
<feature type="domain" description="Carrier" evidence="10">
    <location>
        <begin position="2288"/>
        <end position="2363"/>
    </location>
</feature>
<dbReference type="PROSITE" id="PS00455">
    <property type="entry name" value="AMP_BINDING"/>
    <property type="match status" value="2"/>
</dbReference>
<dbReference type="FunFam" id="1.10.1200.10:FF:000005">
    <property type="entry name" value="Nonribosomal peptide synthetase 1"/>
    <property type="match status" value="2"/>
</dbReference>
<dbReference type="NCBIfam" id="TIGR01733">
    <property type="entry name" value="AA-adenyl-dom"/>
    <property type="match status" value="2"/>
</dbReference>
<name>A0A1V0UYD9_9BACL</name>
<reference evidence="11 12" key="1">
    <citation type="submission" date="2017-03" db="EMBL/GenBank/DDBJ databases">
        <title>Paenibacillus larvae genome sequencing.</title>
        <authorList>
            <person name="Dingman D.W."/>
        </authorList>
    </citation>
    <scope>NUCLEOTIDE SEQUENCE [LARGE SCALE GENOMIC DNA]</scope>
    <source>
        <strain evidence="11 12">SAG 10367</strain>
    </source>
</reference>
<gene>
    <name evidence="11" type="ORF">B7C51_23730</name>
</gene>
<keyword evidence="3" id="KW-0596">Phosphopantetheine</keyword>
<keyword evidence="7" id="KW-0045">Antibiotic biosynthesis</keyword>
<dbReference type="GO" id="GO:0008610">
    <property type="term" value="P:lipid biosynthetic process"/>
    <property type="evidence" value="ECO:0007669"/>
    <property type="project" value="UniProtKB-ARBA"/>
</dbReference>
<keyword evidence="9" id="KW-0175">Coiled coil</keyword>
<dbReference type="Pfam" id="PF13193">
    <property type="entry name" value="AMP-binding_C"/>
    <property type="match status" value="1"/>
</dbReference>
<dbReference type="Pfam" id="PF00668">
    <property type="entry name" value="Condensation"/>
    <property type="match status" value="3"/>
</dbReference>
<protein>
    <submittedName>
        <fullName evidence="11">Non-ribosomal peptide synthetase</fullName>
    </submittedName>
</protein>
<evidence type="ECO:0000256" key="1">
    <source>
        <dbReference type="ARBA" id="ARBA00001957"/>
    </source>
</evidence>
<dbReference type="SUPFAM" id="SSF53474">
    <property type="entry name" value="alpha/beta-Hydrolases"/>
    <property type="match status" value="1"/>
</dbReference>
<evidence type="ECO:0000259" key="10">
    <source>
        <dbReference type="PROSITE" id="PS50075"/>
    </source>
</evidence>
<dbReference type="CDD" id="cd05930">
    <property type="entry name" value="A_NRPS"/>
    <property type="match status" value="1"/>
</dbReference>
<dbReference type="InterPro" id="IPR010060">
    <property type="entry name" value="NRPS_synth"/>
</dbReference>
<dbReference type="InterPro" id="IPR020802">
    <property type="entry name" value="TesA-like"/>
</dbReference>
<evidence type="ECO:0000256" key="4">
    <source>
        <dbReference type="ARBA" id="ARBA00022553"/>
    </source>
</evidence>
<dbReference type="CDD" id="cd19543">
    <property type="entry name" value="DCL_NRPS"/>
    <property type="match status" value="1"/>
</dbReference>
<dbReference type="Gene3D" id="3.40.50.1820">
    <property type="entry name" value="alpha/beta hydrolase"/>
    <property type="match status" value="1"/>
</dbReference>
<dbReference type="Gene3D" id="3.30.559.30">
    <property type="entry name" value="Nonribosomal peptide synthetase, condensation domain"/>
    <property type="match status" value="3"/>
</dbReference>
<evidence type="ECO:0000313" key="12">
    <source>
        <dbReference type="Proteomes" id="UP000192727"/>
    </source>
</evidence>
<evidence type="ECO:0000256" key="5">
    <source>
        <dbReference type="ARBA" id="ARBA00022598"/>
    </source>
</evidence>
<dbReference type="InterPro" id="IPR023213">
    <property type="entry name" value="CAT-like_dom_sf"/>
</dbReference>
<dbReference type="Gene3D" id="3.40.50.980">
    <property type="match status" value="4"/>
</dbReference>
<dbReference type="GO" id="GO:0016874">
    <property type="term" value="F:ligase activity"/>
    <property type="evidence" value="ECO:0007669"/>
    <property type="project" value="UniProtKB-KW"/>
</dbReference>
<dbReference type="SMART" id="SM00824">
    <property type="entry name" value="PKS_TE"/>
    <property type="match status" value="1"/>
</dbReference>
<dbReference type="Gene3D" id="2.30.38.10">
    <property type="entry name" value="Luciferase, Domain 3"/>
    <property type="match status" value="2"/>
</dbReference>
<keyword evidence="4" id="KW-0597">Phosphoprotein</keyword>
<comment type="similarity">
    <text evidence="2">Belongs to the ATP-dependent AMP-binding enzyme family.</text>
</comment>
<dbReference type="FunFam" id="3.40.50.12780:FF:000012">
    <property type="entry name" value="Non-ribosomal peptide synthetase"/>
    <property type="match status" value="2"/>
</dbReference>
<feature type="coiled-coil region" evidence="9">
    <location>
        <begin position="1796"/>
        <end position="1823"/>
    </location>
</feature>
<evidence type="ECO:0000313" key="11">
    <source>
        <dbReference type="EMBL" id="ARF70207.1"/>
    </source>
</evidence>
<dbReference type="NCBIfam" id="TIGR01720">
    <property type="entry name" value="NRPS-para261"/>
    <property type="match status" value="1"/>
</dbReference>
<dbReference type="GO" id="GO:0031177">
    <property type="term" value="F:phosphopantetheine binding"/>
    <property type="evidence" value="ECO:0007669"/>
    <property type="project" value="TreeGrafter"/>
</dbReference>
<dbReference type="InterPro" id="IPR001031">
    <property type="entry name" value="Thioesterase"/>
</dbReference>
<dbReference type="NCBIfam" id="NF003417">
    <property type="entry name" value="PRK04813.1"/>
    <property type="match status" value="2"/>
</dbReference>
<dbReference type="Proteomes" id="UP000192727">
    <property type="component" value="Chromosome"/>
</dbReference>
<evidence type="ECO:0000256" key="7">
    <source>
        <dbReference type="ARBA" id="ARBA00023194"/>
    </source>
</evidence>
<accession>A0A1V0UYD9</accession>
<dbReference type="InterPro" id="IPR025110">
    <property type="entry name" value="AMP-bd_C"/>
</dbReference>
<feature type="domain" description="Carrier" evidence="10">
    <location>
        <begin position="764"/>
        <end position="838"/>
    </location>
</feature>
<dbReference type="InterPro" id="IPR000873">
    <property type="entry name" value="AMP-dep_synth/lig_dom"/>
</dbReference>
<dbReference type="PROSITE" id="PS00012">
    <property type="entry name" value="PHOSPHOPANTETHEINE"/>
    <property type="match status" value="2"/>
</dbReference>
<dbReference type="InterPro" id="IPR045851">
    <property type="entry name" value="AMP-bd_C_sf"/>
</dbReference>
<evidence type="ECO:0000256" key="6">
    <source>
        <dbReference type="ARBA" id="ARBA00022737"/>
    </source>
</evidence>
<evidence type="ECO:0000256" key="8">
    <source>
        <dbReference type="ARBA" id="ARBA00023268"/>
    </source>
</evidence>
<dbReference type="Gene3D" id="1.10.1200.10">
    <property type="entry name" value="ACP-like"/>
    <property type="match status" value="2"/>
</dbReference>
<dbReference type="SUPFAM" id="SSF56801">
    <property type="entry name" value="Acetyl-CoA synthetase-like"/>
    <property type="match status" value="2"/>
</dbReference>
<dbReference type="Pfam" id="PF00501">
    <property type="entry name" value="AMP-binding"/>
    <property type="match status" value="2"/>
</dbReference>